<evidence type="ECO:0000256" key="2">
    <source>
        <dbReference type="ARBA" id="ARBA00022517"/>
    </source>
</evidence>
<dbReference type="EMBL" id="CAFBNG010000058">
    <property type="protein sequence ID" value="CAB4937506.1"/>
    <property type="molecule type" value="Genomic_DNA"/>
</dbReference>
<feature type="domain" description="Ribosome maturation factor RimP C-terminal" evidence="4">
    <location>
        <begin position="89"/>
        <end position="154"/>
    </location>
</feature>
<keyword evidence="1" id="KW-0963">Cytoplasm</keyword>
<gene>
    <name evidence="5" type="ORF">UFOPK3774_00433</name>
</gene>
<dbReference type="InterPro" id="IPR003728">
    <property type="entry name" value="Ribosome_maturation_RimP"/>
</dbReference>
<dbReference type="GO" id="GO:0006412">
    <property type="term" value="P:translation"/>
    <property type="evidence" value="ECO:0007669"/>
    <property type="project" value="TreeGrafter"/>
</dbReference>
<dbReference type="InterPro" id="IPR028989">
    <property type="entry name" value="RimP_N"/>
</dbReference>
<dbReference type="GO" id="GO:0000028">
    <property type="term" value="P:ribosomal small subunit assembly"/>
    <property type="evidence" value="ECO:0007669"/>
    <property type="project" value="TreeGrafter"/>
</dbReference>
<dbReference type="Gene3D" id="3.30.300.70">
    <property type="entry name" value="RimP-like superfamily, N-terminal"/>
    <property type="match status" value="1"/>
</dbReference>
<dbReference type="InterPro" id="IPR035956">
    <property type="entry name" value="RimP_N_sf"/>
</dbReference>
<dbReference type="HAMAP" id="MF_01077">
    <property type="entry name" value="RimP"/>
    <property type="match status" value="1"/>
</dbReference>
<dbReference type="PANTHER" id="PTHR33867">
    <property type="entry name" value="RIBOSOME MATURATION FACTOR RIMP"/>
    <property type="match status" value="1"/>
</dbReference>
<dbReference type="InterPro" id="IPR028998">
    <property type="entry name" value="RimP_C"/>
</dbReference>
<dbReference type="SUPFAM" id="SSF75420">
    <property type="entry name" value="YhbC-like, N-terminal domain"/>
    <property type="match status" value="1"/>
</dbReference>
<evidence type="ECO:0000259" key="4">
    <source>
        <dbReference type="Pfam" id="PF17384"/>
    </source>
</evidence>
<evidence type="ECO:0000256" key="1">
    <source>
        <dbReference type="ARBA" id="ARBA00022490"/>
    </source>
</evidence>
<dbReference type="PANTHER" id="PTHR33867:SF1">
    <property type="entry name" value="RIBOSOME MATURATION FACTOR RIMP"/>
    <property type="match status" value="1"/>
</dbReference>
<feature type="domain" description="Ribosome maturation factor RimP N-terminal" evidence="3">
    <location>
        <begin position="14"/>
        <end position="86"/>
    </location>
</feature>
<reference evidence="5" key="1">
    <citation type="submission" date="2020-05" db="EMBL/GenBank/DDBJ databases">
        <authorList>
            <person name="Chiriac C."/>
            <person name="Salcher M."/>
            <person name="Ghai R."/>
            <person name="Kavagutti S V."/>
        </authorList>
    </citation>
    <scope>NUCLEOTIDE SEQUENCE</scope>
</reference>
<organism evidence="5">
    <name type="scientific">freshwater metagenome</name>
    <dbReference type="NCBI Taxonomy" id="449393"/>
    <lineage>
        <taxon>unclassified sequences</taxon>
        <taxon>metagenomes</taxon>
        <taxon>ecological metagenomes</taxon>
    </lineage>
</organism>
<dbReference type="InterPro" id="IPR036847">
    <property type="entry name" value="RimP_C_sf"/>
</dbReference>
<dbReference type="CDD" id="cd01734">
    <property type="entry name" value="YlxS_C"/>
    <property type="match status" value="1"/>
</dbReference>
<proteinExistence type="inferred from homology"/>
<protein>
    <submittedName>
        <fullName evidence="5">Unannotated protein</fullName>
    </submittedName>
</protein>
<dbReference type="SUPFAM" id="SSF74942">
    <property type="entry name" value="YhbC-like, C-terminal domain"/>
    <property type="match status" value="1"/>
</dbReference>
<dbReference type="Pfam" id="PF17384">
    <property type="entry name" value="DUF150_C"/>
    <property type="match status" value="1"/>
</dbReference>
<keyword evidence="2" id="KW-0690">Ribosome biogenesis</keyword>
<dbReference type="Pfam" id="PF02576">
    <property type="entry name" value="RimP_N"/>
    <property type="match status" value="1"/>
</dbReference>
<evidence type="ECO:0000313" key="5">
    <source>
        <dbReference type="EMBL" id="CAB4937506.1"/>
    </source>
</evidence>
<accession>A0A6J7J321</accession>
<dbReference type="GO" id="GO:0005829">
    <property type="term" value="C:cytosol"/>
    <property type="evidence" value="ECO:0007669"/>
    <property type="project" value="TreeGrafter"/>
</dbReference>
<dbReference type="AlphaFoldDB" id="A0A6J7J321"/>
<evidence type="ECO:0000259" key="3">
    <source>
        <dbReference type="Pfam" id="PF02576"/>
    </source>
</evidence>
<sequence>MAGNSLTREITDALTPVVLELGYFLEDVQVTRAGKSQTITCVVDGAKSLTLDEVTTVSREISNVLDAATFLDDQPFTLEVTSPGIDRPLTQLRHWEKNLTRLVVVTLKDESTVQGRITELSEDGARLIENIKGRMKEHKVKFADIKRAQIEVEFNRKEQSAE</sequence>
<dbReference type="NCBIfam" id="NF000930">
    <property type="entry name" value="PRK00092.2-2"/>
    <property type="match status" value="1"/>
</dbReference>
<name>A0A6J7J321_9ZZZZ</name>